<dbReference type="Proteomes" id="UP000576082">
    <property type="component" value="Unassembled WGS sequence"/>
</dbReference>
<evidence type="ECO:0000313" key="1">
    <source>
        <dbReference type="EMBL" id="NME68743.1"/>
    </source>
</evidence>
<proteinExistence type="predicted"/>
<dbReference type="AlphaFoldDB" id="A0A7X9P3Q2"/>
<dbReference type="RefSeq" id="WP_062618497.1">
    <property type="nucleotide sequence ID" value="NZ_JABANE010000028.1"/>
</dbReference>
<gene>
    <name evidence="1" type="ORF">HHU12_12295</name>
</gene>
<evidence type="ECO:0000313" key="2">
    <source>
        <dbReference type="Proteomes" id="UP000576082"/>
    </source>
</evidence>
<sequence length="59" mass="7082">MTLSIQKNIDEQEIIKSILQNDLKKKKWLKASKWLKTQMIKWEIENNNAEFSSLVFTEK</sequence>
<keyword evidence="2" id="KW-1185">Reference proteome</keyword>
<protein>
    <submittedName>
        <fullName evidence="1">Uncharacterized protein</fullName>
    </submittedName>
</protein>
<reference evidence="1 2" key="1">
    <citation type="submission" date="2020-04" db="EMBL/GenBank/DDBJ databases">
        <title>Flammeovirga sp. SR4, a novel species isolated from seawater.</title>
        <authorList>
            <person name="Wang X."/>
        </authorList>
    </citation>
    <scope>NUCLEOTIDE SEQUENCE [LARGE SCALE GENOMIC DNA]</scope>
    <source>
        <strain evidence="1 2">ATCC 23126</strain>
    </source>
</reference>
<dbReference type="EMBL" id="JABANE010000028">
    <property type="protein sequence ID" value="NME68743.1"/>
    <property type="molecule type" value="Genomic_DNA"/>
</dbReference>
<comment type="caution">
    <text evidence="1">The sequence shown here is derived from an EMBL/GenBank/DDBJ whole genome shotgun (WGS) entry which is preliminary data.</text>
</comment>
<organism evidence="1 2">
    <name type="scientific">Flammeovirga aprica JL-4</name>
    <dbReference type="NCBI Taxonomy" id="694437"/>
    <lineage>
        <taxon>Bacteria</taxon>
        <taxon>Pseudomonadati</taxon>
        <taxon>Bacteroidota</taxon>
        <taxon>Cytophagia</taxon>
        <taxon>Cytophagales</taxon>
        <taxon>Flammeovirgaceae</taxon>
        <taxon>Flammeovirga</taxon>
    </lineage>
</organism>
<name>A0A7X9P3Q2_9BACT</name>
<accession>A0A7X9P3Q2</accession>